<accession>A0ABR1EIC6</accession>
<dbReference type="Proteomes" id="UP001303046">
    <property type="component" value="Unassembled WGS sequence"/>
</dbReference>
<dbReference type="PANTHER" id="PTHR24322:SF736">
    <property type="entry name" value="RETINOL DEHYDROGENASE 10"/>
    <property type="match status" value="1"/>
</dbReference>
<dbReference type="SUPFAM" id="SSF51735">
    <property type="entry name" value="NAD(P)-binding Rossmann-fold domains"/>
    <property type="match status" value="1"/>
</dbReference>
<evidence type="ECO:0000256" key="2">
    <source>
        <dbReference type="ARBA" id="ARBA00023002"/>
    </source>
</evidence>
<keyword evidence="3" id="KW-0472">Membrane</keyword>
<comment type="caution">
    <text evidence="4">The sequence shown here is derived from an EMBL/GenBank/DDBJ whole genome shotgun (WGS) entry which is preliminary data.</text>
</comment>
<reference evidence="4 5" key="1">
    <citation type="submission" date="2023-08" db="EMBL/GenBank/DDBJ databases">
        <title>A Necator americanus chromosomal reference genome.</title>
        <authorList>
            <person name="Ilik V."/>
            <person name="Petrzelkova K.J."/>
            <person name="Pardy F."/>
            <person name="Fuh T."/>
            <person name="Niatou-Singa F.S."/>
            <person name="Gouil Q."/>
            <person name="Baker L."/>
            <person name="Ritchie M.E."/>
            <person name="Jex A.R."/>
            <person name="Gazzola D."/>
            <person name="Li H."/>
            <person name="Toshio Fujiwara R."/>
            <person name="Zhan B."/>
            <person name="Aroian R.V."/>
            <person name="Pafco B."/>
            <person name="Schwarz E.M."/>
        </authorList>
    </citation>
    <scope>NUCLEOTIDE SEQUENCE [LARGE SCALE GENOMIC DNA]</scope>
    <source>
        <strain evidence="4 5">Aroian</strain>
        <tissue evidence="4">Whole animal</tissue>
    </source>
</reference>
<name>A0ABR1EIC6_NECAM</name>
<organism evidence="4 5">
    <name type="scientific">Necator americanus</name>
    <name type="common">Human hookworm</name>
    <dbReference type="NCBI Taxonomy" id="51031"/>
    <lineage>
        <taxon>Eukaryota</taxon>
        <taxon>Metazoa</taxon>
        <taxon>Ecdysozoa</taxon>
        <taxon>Nematoda</taxon>
        <taxon>Chromadorea</taxon>
        <taxon>Rhabditida</taxon>
        <taxon>Rhabditina</taxon>
        <taxon>Rhabditomorpha</taxon>
        <taxon>Strongyloidea</taxon>
        <taxon>Ancylostomatidae</taxon>
        <taxon>Bunostominae</taxon>
        <taxon>Necator</taxon>
    </lineage>
</organism>
<evidence type="ECO:0000256" key="1">
    <source>
        <dbReference type="ARBA" id="ARBA00006484"/>
    </source>
</evidence>
<keyword evidence="5" id="KW-1185">Reference proteome</keyword>
<evidence type="ECO:0000256" key="3">
    <source>
        <dbReference type="SAM" id="Phobius"/>
    </source>
</evidence>
<dbReference type="Gene3D" id="3.40.50.720">
    <property type="entry name" value="NAD(P)-binding Rossmann-like Domain"/>
    <property type="match status" value="1"/>
</dbReference>
<dbReference type="PRINTS" id="PR00081">
    <property type="entry name" value="GDHRDH"/>
</dbReference>
<dbReference type="InterPro" id="IPR002347">
    <property type="entry name" value="SDR_fam"/>
</dbReference>
<dbReference type="EMBL" id="JAVFWL010000006">
    <property type="protein sequence ID" value="KAK6762440.1"/>
    <property type="molecule type" value="Genomic_DNA"/>
</dbReference>
<sequence>MSQILAVEKGAKLIVIDIDSKGAEGTARSILDGGGQAKAYHCDIRDEHEMERIAHRIHEDYGKVDIVLCNAAVLSFAPFMELTTRELLQSLEVNVIGTINTIRAFLKPMMERNSGQVVAVSSVAGFSGETFGLAYWYVIYCSVLR</sequence>
<dbReference type="InterPro" id="IPR036291">
    <property type="entry name" value="NAD(P)-bd_dom_sf"/>
</dbReference>
<keyword evidence="3" id="KW-1133">Transmembrane helix</keyword>
<comment type="similarity">
    <text evidence="1">Belongs to the short-chain dehydrogenases/reductases (SDR) family.</text>
</comment>
<feature type="transmembrane region" description="Helical" evidence="3">
    <location>
        <begin position="117"/>
        <end position="139"/>
    </location>
</feature>
<evidence type="ECO:0000313" key="4">
    <source>
        <dbReference type="EMBL" id="KAK6762440.1"/>
    </source>
</evidence>
<dbReference type="PANTHER" id="PTHR24322">
    <property type="entry name" value="PKSB"/>
    <property type="match status" value="1"/>
</dbReference>
<dbReference type="Pfam" id="PF00106">
    <property type="entry name" value="adh_short"/>
    <property type="match status" value="1"/>
</dbReference>
<proteinExistence type="inferred from homology"/>
<evidence type="ECO:0000313" key="5">
    <source>
        <dbReference type="Proteomes" id="UP001303046"/>
    </source>
</evidence>
<keyword evidence="2" id="KW-0560">Oxidoreductase</keyword>
<keyword evidence="3" id="KW-0812">Transmembrane</keyword>
<gene>
    <name evidence="4" type="primary">Necator_chrX.g23401</name>
    <name evidence="4" type="ORF">RB195_023238</name>
</gene>
<protein>
    <recommendedName>
        <fullName evidence="6">Oxidoreductase, short chain dehydrogenase/reductase family protein</fullName>
    </recommendedName>
</protein>
<evidence type="ECO:0008006" key="6">
    <source>
        <dbReference type="Google" id="ProtNLM"/>
    </source>
</evidence>